<dbReference type="InterPro" id="IPR009075">
    <property type="entry name" value="AcylCo_DH/oxidase_C"/>
</dbReference>
<dbReference type="PANTHER" id="PTHR43292">
    <property type="entry name" value="ACYL-COA DEHYDROGENASE"/>
    <property type="match status" value="1"/>
</dbReference>
<evidence type="ECO:0000256" key="2">
    <source>
        <dbReference type="ARBA" id="ARBA00009347"/>
    </source>
</evidence>
<accession>A0A1I5NIT3</accession>
<name>A0A1I5NIT3_9ACTN</name>
<keyword evidence="4 6" id="KW-0274">FAD</keyword>
<dbReference type="EMBL" id="FOVH01000012">
    <property type="protein sequence ID" value="SFP21570.1"/>
    <property type="molecule type" value="Genomic_DNA"/>
</dbReference>
<dbReference type="SUPFAM" id="SSF56645">
    <property type="entry name" value="Acyl-CoA dehydrogenase NM domain-like"/>
    <property type="match status" value="1"/>
</dbReference>
<dbReference type="InterPro" id="IPR036250">
    <property type="entry name" value="AcylCo_DH-like_C"/>
</dbReference>
<dbReference type="Pfam" id="PF02770">
    <property type="entry name" value="Acyl-CoA_dh_M"/>
    <property type="match status" value="1"/>
</dbReference>
<dbReference type="Gene3D" id="1.20.140.10">
    <property type="entry name" value="Butyryl-CoA Dehydrogenase, subunit A, domain 3"/>
    <property type="match status" value="1"/>
</dbReference>
<dbReference type="FunFam" id="2.40.110.10:FF:000011">
    <property type="entry name" value="Acyl-CoA dehydrogenase FadE34"/>
    <property type="match status" value="1"/>
</dbReference>
<dbReference type="SUPFAM" id="SSF47203">
    <property type="entry name" value="Acyl-CoA dehydrogenase C-terminal domain-like"/>
    <property type="match status" value="1"/>
</dbReference>
<keyword evidence="3 6" id="KW-0285">Flavoprotein</keyword>
<feature type="domain" description="Acyl-CoA dehydrogenase/oxidase N-terminal" evidence="9">
    <location>
        <begin position="47"/>
        <end position="123"/>
    </location>
</feature>
<dbReference type="AlphaFoldDB" id="A0A1I5NIT3"/>
<dbReference type="InterPro" id="IPR046373">
    <property type="entry name" value="Acyl-CoA_Oxase/DH_mid-dom_sf"/>
</dbReference>
<keyword evidence="11" id="KW-1185">Reference proteome</keyword>
<evidence type="ECO:0000256" key="5">
    <source>
        <dbReference type="ARBA" id="ARBA00023002"/>
    </source>
</evidence>
<evidence type="ECO:0000313" key="10">
    <source>
        <dbReference type="EMBL" id="SFP21570.1"/>
    </source>
</evidence>
<proteinExistence type="inferred from homology"/>
<dbReference type="STRING" id="1993.SAMN04489713_112172"/>
<dbReference type="Gene3D" id="1.10.540.10">
    <property type="entry name" value="Acyl-CoA dehydrogenase/oxidase, N-terminal domain"/>
    <property type="match status" value="1"/>
</dbReference>
<dbReference type="GO" id="GO:0005886">
    <property type="term" value="C:plasma membrane"/>
    <property type="evidence" value="ECO:0007669"/>
    <property type="project" value="TreeGrafter"/>
</dbReference>
<comment type="similarity">
    <text evidence="2 6">Belongs to the acyl-CoA dehydrogenase family.</text>
</comment>
<dbReference type="InterPro" id="IPR052161">
    <property type="entry name" value="Mycobact_Acyl-CoA_DH"/>
</dbReference>
<dbReference type="GO" id="GO:0050660">
    <property type="term" value="F:flavin adenine dinucleotide binding"/>
    <property type="evidence" value="ECO:0007669"/>
    <property type="project" value="InterPro"/>
</dbReference>
<organism evidence="10 11">
    <name type="scientific">Actinomadura madurae</name>
    <dbReference type="NCBI Taxonomy" id="1993"/>
    <lineage>
        <taxon>Bacteria</taxon>
        <taxon>Bacillati</taxon>
        <taxon>Actinomycetota</taxon>
        <taxon>Actinomycetes</taxon>
        <taxon>Streptosporangiales</taxon>
        <taxon>Thermomonosporaceae</taxon>
        <taxon>Actinomadura</taxon>
    </lineage>
</organism>
<comment type="cofactor">
    <cofactor evidence="1 6">
        <name>FAD</name>
        <dbReference type="ChEBI" id="CHEBI:57692"/>
    </cofactor>
</comment>
<keyword evidence="5 6" id="KW-0560">Oxidoreductase</keyword>
<reference evidence="10 11" key="1">
    <citation type="submission" date="2016-10" db="EMBL/GenBank/DDBJ databases">
        <authorList>
            <person name="de Groot N.N."/>
        </authorList>
    </citation>
    <scope>NUCLEOTIDE SEQUENCE [LARGE SCALE GENOMIC DNA]</scope>
    <source>
        <strain evidence="10 11">DSM 43067</strain>
    </source>
</reference>
<dbReference type="InterPro" id="IPR013786">
    <property type="entry name" value="AcylCoA_DH/ox_N"/>
</dbReference>
<dbReference type="Pfam" id="PF02771">
    <property type="entry name" value="Acyl-CoA_dh_N"/>
    <property type="match status" value="1"/>
</dbReference>
<protein>
    <submittedName>
        <fullName evidence="10">Acyl-CoA dehydrogenase</fullName>
    </submittedName>
</protein>
<evidence type="ECO:0000313" key="11">
    <source>
        <dbReference type="Proteomes" id="UP000183413"/>
    </source>
</evidence>
<dbReference type="InterPro" id="IPR006091">
    <property type="entry name" value="Acyl-CoA_Oxase/DH_mid-dom"/>
</dbReference>
<evidence type="ECO:0000256" key="3">
    <source>
        <dbReference type="ARBA" id="ARBA00022630"/>
    </source>
</evidence>
<evidence type="ECO:0000259" key="8">
    <source>
        <dbReference type="Pfam" id="PF02770"/>
    </source>
</evidence>
<dbReference type="InterPro" id="IPR037069">
    <property type="entry name" value="AcylCoA_DH/ox_N_sf"/>
</dbReference>
<dbReference type="InterPro" id="IPR009100">
    <property type="entry name" value="AcylCoA_DH/oxidase_NM_dom_sf"/>
</dbReference>
<evidence type="ECO:0000256" key="4">
    <source>
        <dbReference type="ARBA" id="ARBA00022827"/>
    </source>
</evidence>
<evidence type="ECO:0000259" key="9">
    <source>
        <dbReference type="Pfam" id="PF02771"/>
    </source>
</evidence>
<feature type="domain" description="Acyl-CoA dehydrogenase/oxidase C-terminal" evidence="7">
    <location>
        <begin position="280"/>
        <end position="370"/>
    </location>
</feature>
<gene>
    <name evidence="10" type="ORF">SAMN04489713_112172</name>
</gene>
<dbReference type="eggNOG" id="COG1960">
    <property type="taxonomic scope" value="Bacteria"/>
</dbReference>
<dbReference type="RefSeq" id="WP_075023069.1">
    <property type="nucleotide sequence ID" value="NZ_FOVH01000012.1"/>
</dbReference>
<dbReference type="GO" id="GO:0016627">
    <property type="term" value="F:oxidoreductase activity, acting on the CH-CH group of donors"/>
    <property type="evidence" value="ECO:0007669"/>
    <property type="project" value="InterPro"/>
</dbReference>
<sequence>MSADVLASAELSAEFARWLAAHRTQATELSEAALRPASAQEYLGAQKTLQSWLYDEGWLARGWPKEYGGTGDDIGLRAAVYDLLGAADIAVPSTVNVVEILAPTLQRFAPGLAERMLPPLVAGAEAWCQGFSEPEAGSDLASLRTRATRTGQGWSLSGQKTWSTRAPGADRCAVLARTGSPESRHRGLSLFLVDMDSPGVECRPIDDMSFTQHFGEIFFDDVQVPDERRIGDVDGGWAVAQYLLQWERGMFSWLRQAALLGLLRQLPPGDDPGRGAAYQDVIALRLRSLGTLRALAAGRSDGPQVSIDKLLLSRAERSVHELAHRMRPVGVDDGTPGWRGRLHEYLHSRSAPIYGGSAEIQRTIIADQILQLREKAR</sequence>
<evidence type="ECO:0000259" key="7">
    <source>
        <dbReference type="Pfam" id="PF00441"/>
    </source>
</evidence>
<dbReference type="InParanoid" id="A0A1I5NIT3"/>
<dbReference type="Gene3D" id="2.40.110.10">
    <property type="entry name" value="Butyryl-CoA Dehydrogenase, subunit A, domain 2"/>
    <property type="match status" value="1"/>
</dbReference>
<dbReference type="Pfam" id="PF00441">
    <property type="entry name" value="Acyl-CoA_dh_1"/>
    <property type="match status" value="1"/>
</dbReference>
<dbReference type="Proteomes" id="UP000183413">
    <property type="component" value="Unassembled WGS sequence"/>
</dbReference>
<evidence type="ECO:0000256" key="6">
    <source>
        <dbReference type="RuleBase" id="RU362125"/>
    </source>
</evidence>
<feature type="domain" description="Acyl-CoA oxidase/dehydrogenase middle" evidence="8">
    <location>
        <begin position="128"/>
        <end position="222"/>
    </location>
</feature>
<evidence type="ECO:0000256" key="1">
    <source>
        <dbReference type="ARBA" id="ARBA00001974"/>
    </source>
</evidence>
<dbReference type="PANTHER" id="PTHR43292:SF3">
    <property type="entry name" value="ACYL-COA DEHYDROGENASE FADE29"/>
    <property type="match status" value="1"/>
</dbReference>